<comment type="cofactor">
    <cofactor evidence="1 5">
        <name>heme</name>
        <dbReference type="ChEBI" id="CHEBI:30413"/>
    </cofactor>
</comment>
<evidence type="ECO:0000256" key="1">
    <source>
        <dbReference type="ARBA" id="ARBA00001971"/>
    </source>
</evidence>
<evidence type="ECO:0000313" key="9">
    <source>
        <dbReference type="EMBL" id="CAH1252322.1"/>
    </source>
</evidence>
<dbReference type="OrthoDB" id="2789670at2759"/>
<protein>
    <submittedName>
        <fullName evidence="9">CYP2U1 protein</fullName>
    </submittedName>
</protein>
<comment type="similarity">
    <text evidence="2 6">Belongs to the cytochrome P450 family.</text>
</comment>
<evidence type="ECO:0000256" key="2">
    <source>
        <dbReference type="ARBA" id="ARBA00010617"/>
    </source>
</evidence>
<evidence type="ECO:0000256" key="8">
    <source>
        <dbReference type="SAM" id="Phobius"/>
    </source>
</evidence>
<dbReference type="InterPro" id="IPR002401">
    <property type="entry name" value="Cyt_P450_E_grp-I"/>
</dbReference>
<feature type="transmembrane region" description="Helical" evidence="8">
    <location>
        <begin position="196"/>
        <end position="215"/>
    </location>
</feature>
<dbReference type="PANTHER" id="PTHR24300:SF403">
    <property type="entry name" value="CYTOCHROME P450 306A1"/>
    <property type="match status" value="1"/>
</dbReference>
<dbReference type="PANTHER" id="PTHR24300">
    <property type="entry name" value="CYTOCHROME P450 508A4-RELATED"/>
    <property type="match status" value="1"/>
</dbReference>
<reference evidence="9" key="1">
    <citation type="submission" date="2022-01" db="EMBL/GenBank/DDBJ databases">
        <authorList>
            <person name="Braso-Vives M."/>
        </authorList>
    </citation>
    <scope>NUCLEOTIDE SEQUENCE</scope>
</reference>
<keyword evidence="10" id="KW-1185">Reference proteome</keyword>
<dbReference type="EMBL" id="OV696704">
    <property type="protein sequence ID" value="CAH1252322.1"/>
    <property type="molecule type" value="Genomic_DNA"/>
</dbReference>
<evidence type="ECO:0000256" key="7">
    <source>
        <dbReference type="SAM" id="MobiDB-lite"/>
    </source>
</evidence>
<feature type="transmembrane region" description="Helical" evidence="8">
    <location>
        <begin position="236"/>
        <end position="258"/>
    </location>
</feature>
<feature type="transmembrane region" description="Helical" evidence="8">
    <location>
        <begin position="404"/>
        <end position="425"/>
    </location>
</feature>
<keyword evidence="8" id="KW-1133">Transmembrane helix</keyword>
<dbReference type="InterPro" id="IPR001128">
    <property type="entry name" value="Cyt_P450"/>
</dbReference>
<dbReference type="InterPro" id="IPR050182">
    <property type="entry name" value="Cytochrome_P450_fam2"/>
</dbReference>
<evidence type="ECO:0000256" key="4">
    <source>
        <dbReference type="ARBA" id="ARBA00023004"/>
    </source>
</evidence>
<dbReference type="PRINTS" id="PR00463">
    <property type="entry name" value="EP450I"/>
</dbReference>
<dbReference type="InterPro" id="IPR036259">
    <property type="entry name" value="MFS_trans_sf"/>
</dbReference>
<feature type="transmembrane region" description="Helical" evidence="8">
    <location>
        <begin position="316"/>
        <end position="349"/>
    </location>
</feature>
<keyword evidence="8" id="KW-0812">Transmembrane</keyword>
<proteinExistence type="inferred from homology"/>
<dbReference type="Gene3D" id="1.20.1250.20">
    <property type="entry name" value="MFS general substrate transporter like domains"/>
    <property type="match status" value="1"/>
</dbReference>
<dbReference type="GO" id="GO:0005737">
    <property type="term" value="C:cytoplasm"/>
    <property type="evidence" value="ECO:0007669"/>
    <property type="project" value="TreeGrafter"/>
</dbReference>
<gene>
    <name evidence="9" type="primary">CYP2U1</name>
    <name evidence="9" type="ORF">BLAG_LOCUS12412</name>
</gene>
<dbReference type="InterPro" id="IPR036396">
    <property type="entry name" value="Cyt_P450_sf"/>
</dbReference>
<sequence>MWPQVHQEIDSVLGQTPPSYAQRSLLPYTTATLAEVQRIKPIAPLSVPHAASRDTTLNGYNIPQETWILVNLWSVHMDPKLFPEPNQFQPERFLDQDGNFVKHEALIPFGIGHRVCLGEQLAKMELFMLFLSLMQRFTFHLPEGAPEPSMLGSSAIFTALPVIWLARKPRVEVTKTSPIHPLEAPFFALIVQTKPGGLGITCAAVSVVFAVPGMANKRDDLDRNKGDIKKMESIPAFCIFTSTAVWAVVLLQVAPYFWDPLILPLYFSQSFGTKIELVGVLAGIPILIYGALEPLFALVENILCKHISTTVARKSMAVIGCLCVSGCLFVAAFTSNSVVAACFVAAAYGSHAAREVVANANIFDIAPRYASVISGISRGISRVVGLTFPLLVTAITKNKTLQEWSHVVLIKACVFAVTALIFGAFGSGQEQPWAAVPLQNQDGDGNKKSGSINGDVDNEKRPLVRK</sequence>
<name>A0A8J9ZFD3_BRALA</name>
<evidence type="ECO:0000313" key="10">
    <source>
        <dbReference type="Proteomes" id="UP000838412"/>
    </source>
</evidence>
<dbReference type="AlphaFoldDB" id="A0A8J9ZFD3"/>
<evidence type="ECO:0000256" key="6">
    <source>
        <dbReference type="RuleBase" id="RU000461"/>
    </source>
</evidence>
<feature type="compositionally biased region" description="Polar residues" evidence="7">
    <location>
        <begin position="438"/>
        <end position="452"/>
    </location>
</feature>
<evidence type="ECO:0000256" key="3">
    <source>
        <dbReference type="ARBA" id="ARBA00022723"/>
    </source>
</evidence>
<dbReference type="InterPro" id="IPR017972">
    <property type="entry name" value="Cyt_P450_CS"/>
</dbReference>
<dbReference type="Proteomes" id="UP000838412">
    <property type="component" value="Chromosome 19"/>
</dbReference>
<keyword evidence="4 5" id="KW-0408">Iron</keyword>
<keyword evidence="8" id="KW-0472">Membrane</keyword>
<accession>A0A8J9ZFD3</accession>
<dbReference type="GO" id="GO:0008395">
    <property type="term" value="F:steroid hydroxylase activity"/>
    <property type="evidence" value="ECO:0007669"/>
    <property type="project" value="TreeGrafter"/>
</dbReference>
<keyword evidence="6" id="KW-0503">Monooxygenase</keyword>
<dbReference type="Gene3D" id="1.10.630.10">
    <property type="entry name" value="Cytochrome P450"/>
    <property type="match status" value="1"/>
</dbReference>
<dbReference type="GO" id="GO:0005506">
    <property type="term" value="F:iron ion binding"/>
    <property type="evidence" value="ECO:0007669"/>
    <property type="project" value="InterPro"/>
</dbReference>
<dbReference type="GO" id="GO:0016712">
    <property type="term" value="F:oxidoreductase activity, acting on paired donors, with incorporation or reduction of molecular oxygen, reduced flavin or flavoprotein as one donor, and incorporation of one atom of oxygen"/>
    <property type="evidence" value="ECO:0007669"/>
    <property type="project" value="TreeGrafter"/>
</dbReference>
<feature type="binding site" description="axial binding residue" evidence="5">
    <location>
        <position position="116"/>
    </location>
    <ligand>
        <name>heme</name>
        <dbReference type="ChEBI" id="CHEBI:30413"/>
    </ligand>
    <ligandPart>
        <name>Fe</name>
        <dbReference type="ChEBI" id="CHEBI:18248"/>
    </ligandPart>
</feature>
<dbReference type="Pfam" id="PF00067">
    <property type="entry name" value="p450"/>
    <property type="match status" value="1"/>
</dbReference>
<keyword evidence="3 5" id="KW-0479">Metal-binding</keyword>
<dbReference type="GO" id="GO:0020037">
    <property type="term" value="F:heme binding"/>
    <property type="evidence" value="ECO:0007669"/>
    <property type="project" value="InterPro"/>
</dbReference>
<evidence type="ECO:0000256" key="5">
    <source>
        <dbReference type="PIRSR" id="PIRSR602401-1"/>
    </source>
</evidence>
<dbReference type="PROSITE" id="PS00086">
    <property type="entry name" value="CYTOCHROME_P450"/>
    <property type="match status" value="1"/>
</dbReference>
<dbReference type="SUPFAM" id="SSF103473">
    <property type="entry name" value="MFS general substrate transporter"/>
    <property type="match status" value="1"/>
</dbReference>
<keyword evidence="5 6" id="KW-0349">Heme</keyword>
<dbReference type="PRINTS" id="PR00385">
    <property type="entry name" value="P450"/>
</dbReference>
<feature type="region of interest" description="Disordered" evidence="7">
    <location>
        <begin position="436"/>
        <end position="466"/>
    </location>
</feature>
<feature type="compositionally biased region" description="Basic and acidic residues" evidence="7">
    <location>
        <begin position="457"/>
        <end position="466"/>
    </location>
</feature>
<keyword evidence="6" id="KW-0560">Oxidoreductase</keyword>
<organism evidence="9 10">
    <name type="scientific">Branchiostoma lanceolatum</name>
    <name type="common">Common lancelet</name>
    <name type="synonym">Amphioxus lanceolatum</name>
    <dbReference type="NCBI Taxonomy" id="7740"/>
    <lineage>
        <taxon>Eukaryota</taxon>
        <taxon>Metazoa</taxon>
        <taxon>Chordata</taxon>
        <taxon>Cephalochordata</taxon>
        <taxon>Leptocardii</taxon>
        <taxon>Amphioxiformes</taxon>
        <taxon>Branchiostomatidae</taxon>
        <taxon>Branchiostoma</taxon>
    </lineage>
</organism>
<dbReference type="GO" id="GO:0006082">
    <property type="term" value="P:organic acid metabolic process"/>
    <property type="evidence" value="ECO:0007669"/>
    <property type="project" value="TreeGrafter"/>
</dbReference>
<dbReference type="GO" id="GO:0006805">
    <property type="term" value="P:xenobiotic metabolic process"/>
    <property type="evidence" value="ECO:0007669"/>
    <property type="project" value="TreeGrafter"/>
</dbReference>
<dbReference type="SUPFAM" id="SSF48264">
    <property type="entry name" value="Cytochrome P450"/>
    <property type="match status" value="1"/>
</dbReference>
<feature type="transmembrane region" description="Helical" evidence="8">
    <location>
        <begin position="278"/>
        <end position="304"/>
    </location>
</feature>